<comment type="pathway">
    <text evidence="2">Carbohydrate degradation; pentose phosphate pathway; D-ribulose 5-phosphate from D-glucose 6-phosphate (oxidative stage): step 2/3.</text>
</comment>
<comment type="catalytic activity">
    <reaction evidence="1 5">
        <text>6-phospho-D-glucono-1,5-lactone + H2O = 6-phospho-D-gluconate + H(+)</text>
        <dbReference type="Rhea" id="RHEA:12556"/>
        <dbReference type="ChEBI" id="CHEBI:15377"/>
        <dbReference type="ChEBI" id="CHEBI:15378"/>
        <dbReference type="ChEBI" id="CHEBI:57955"/>
        <dbReference type="ChEBI" id="CHEBI:58759"/>
        <dbReference type="EC" id="3.1.1.31"/>
    </reaction>
</comment>
<dbReference type="Pfam" id="PF01182">
    <property type="entry name" value="Glucosamine_iso"/>
    <property type="match status" value="1"/>
</dbReference>
<gene>
    <name evidence="8" type="ORF">SELMODRAFT_99225</name>
</gene>
<dbReference type="HOGENOM" id="CLU_053947_0_0_1"/>
<organism evidence="9">
    <name type="scientific">Selaginella moellendorffii</name>
    <name type="common">Spikemoss</name>
    <dbReference type="NCBI Taxonomy" id="88036"/>
    <lineage>
        <taxon>Eukaryota</taxon>
        <taxon>Viridiplantae</taxon>
        <taxon>Streptophyta</taxon>
        <taxon>Embryophyta</taxon>
        <taxon>Tracheophyta</taxon>
        <taxon>Lycopodiopsida</taxon>
        <taxon>Selaginellales</taxon>
        <taxon>Selaginellaceae</taxon>
        <taxon>Selaginella</taxon>
    </lineage>
</organism>
<evidence type="ECO:0000256" key="1">
    <source>
        <dbReference type="ARBA" id="ARBA00000832"/>
    </source>
</evidence>
<sequence length="301" mass="34034">MQKKKEEKDDEKIDQSPRHLFQYPDGPSQATFFRFDDVEEVSSALAEYIVQVSNEAIKQRGKFTFVLSGGSIVKALRFLAEGPVFHSIAWDKWNVFWVDERVVPLNHEDSNYKLAKDEFLSKVPIPHEQIHAIQNFHDEKAAAHAYESKLRELVRKKVIATKTTKKFPRFDFVLLGLGPDGHVASLFPNRPSLAEEKLWVLPISNSPKPPSKRITMTLPCINAAEHVAFVALGSGKAHVLHRVLERPALPGSLPAQMVRVDDGNLVWFADQGATSELHLENWNNAKQFPFFDFKQPASVSS</sequence>
<accession>D8RQV7</accession>
<evidence type="ECO:0000256" key="5">
    <source>
        <dbReference type="RuleBase" id="RU365095"/>
    </source>
</evidence>
<feature type="domain" description="Glucosamine/galactosamine-6-phosphate isomerase" evidence="7">
    <location>
        <begin position="37"/>
        <end position="267"/>
    </location>
</feature>
<keyword evidence="9" id="KW-1185">Reference proteome</keyword>
<dbReference type="GO" id="GO:0005975">
    <property type="term" value="P:carbohydrate metabolic process"/>
    <property type="evidence" value="ECO:0007669"/>
    <property type="project" value="InterPro"/>
</dbReference>
<dbReference type="GO" id="GO:0009051">
    <property type="term" value="P:pentose-phosphate shunt, oxidative branch"/>
    <property type="evidence" value="ECO:0000318"/>
    <property type="project" value="GO_Central"/>
</dbReference>
<dbReference type="eggNOG" id="KOG3147">
    <property type="taxonomic scope" value="Eukaryota"/>
</dbReference>
<evidence type="ECO:0000313" key="8">
    <source>
        <dbReference type="EMBL" id="EFJ25522.1"/>
    </source>
</evidence>
<reference evidence="8 9" key="1">
    <citation type="journal article" date="2011" name="Science">
        <title>The Selaginella genome identifies genetic changes associated with the evolution of vascular plants.</title>
        <authorList>
            <person name="Banks J.A."/>
            <person name="Nishiyama T."/>
            <person name="Hasebe M."/>
            <person name="Bowman J.L."/>
            <person name="Gribskov M."/>
            <person name="dePamphilis C."/>
            <person name="Albert V.A."/>
            <person name="Aono N."/>
            <person name="Aoyama T."/>
            <person name="Ambrose B.A."/>
            <person name="Ashton N.W."/>
            <person name="Axtell M.J."/>
            <person name="Barker E."/>
            <person name="Barker M.S."/>
            <person name="Bennetzen J.L."/>
            <person name="Bonawitz N.D."/>
            <person name="Chapple C."/>
            <person name="Cheng C."/>
            <person name="Correa L.G."/>
            <person name="Dacre M."/>
            <person name="DeBarry J."/>
            <person name="Dreyer I."/>
            <person name="Elias M."/>
            <person name="Engstrom E.M."/>
            <person name="Estelle M."/>
            <person name="Feng L."/>
            <person name="Finet C."/>
            <person name="Floyd S.K."/>
            <person name="Frommer W.B."/>
            <person name="Fujita T."/>
            <person name="Gramzow L."/>
            <person name="Gutensohn M."/>
            <person name="Harholt J."/>
            <person name="Hattori M."/>
            <person name="Heyl A."/>
            <person name="Hirai T."/>
            <person name="Hiwatashi Y."/>
            <person name="Ishikawa M."/>
            <person name="Iwata M."/>
            <person name="Karol K.G."/>
            <person name="Koehler B."/>
            <person name="Kolukisaoglu U."/>
            <person name="Kubo M."/>
            <person name="Kurata T."/>
            <person name="Lalonde S."/>
            <person name="Li K."/>
            <person name="Li Y."/>
            <person name="Litt A."/>
            <person name="Lyons E."/>
            <person name="Manning G."/>
            <person name="Maruyama T."/>
            <person name="Michael T.P."/>
            <person name="Mikami K."/>
            <person name="Miyazaki S."/>
            <person name="Morinaga S."/>
            <person name="Murata T."/>
            <person name="Mueller-Roeber B."/>
            <person name="Nelson D.R."/>
            <person name="Obara M."/>
            <person name="Oguri Y."/>
            <person name="Olmstead R.G."/>
            <person name="Onodera N."/>
            <person name="Petersen B.L."/>
            <person name="Pils B."/>
            <person name="Prigge M."/>
            <person name="Rensing S.A."/>
            <person name="Riano-Pachon D.M."/>
            <person name="Roberts A.W."/>
            <person name="Sato Y."/>
            <person name="Scheller H.V."/>
            <person name="Schulz B."/>
            <person name="Schulz C."/>
            <person name="Shakirov E.V."/>
            <person name="Shibagaki N."/>
            <person name="Shinohara N."/>
            <person name="Shippen D.E."/>
            <person name="Soerensen I."/>
            <person name="Sotooka R."/>
            <person name="Sugimoto N."/>
            <person name="Sugita M."/>
            <person name="Sumikawa N."/>
            <person name="Tanurdzic M."/>
            <person name="Theissen G."/>
            <person name="Ulvskov P."/>
            <person name="Wakazuki S."/>
            <person name="Weng J.K."/>
            <person name="Willats W.W."/>
            <person name="Wipf D."/>
            <person name="Wolf P.G."/>
            <person name="Yang L."/>
            <person name="Zimmer A.D."/>
            <person name="Zhu Q."/>
            <person name="Mitros T."/>
            <person name="Hellsten U."/>
            <person name="Loque D."/>
            <person name="Otillar R."/>
            <person name="Salamov A."/>
            <person name="Schmutz J."/>
            <person name="Shapiro H."/>
            <person name="Lindquist E."/>
            <person name="Lucas S."/>
            <person name="Rokhsar D."/>
            <person name="Grigoriev I.V."/>
        </authorList>
    </citation>
    <scope>NUCLEOTIDE SEQUENCE [LARGE SCALE GENOMIC DNA]</scope>
</reference>
<evidence type="ECO:0000256" key="2">
    <source>
        <dbReference type="ARBA" id="ARBA00004961"/>
    </source>
</evidence>
<dbReference type="EMBL" id="GL377586">
    <property type="protein sequence ID" value="EFJ25522.1"/>
    <property type="molecule type" value="Genomic_DNA"/>
</dbReference>
<dbReference type="InterPro" id="IPR006148">
    <property type="entry name" value="Glc/Gal-6P_isomerase"/>
</dbReference>
<dbReference type="InParanoid" id="D8RQV7"/>
<dbReference type="CDD" id="cd01400">
    <property type="entry name" value="6PGL"/>
    <property type="match status" value="1"/>
</dbReference>
<dbReference type="Gramene" id="EFJ25522">
    <property type="protein sequence ID" value="EFJ25522"/>
    <property type="gene ID" value="SELMODRAFT_99225"/>
</dbReference>
<evidence type="ECO:0000313" key="9">
    <source>
        <dbReference type="Proteomes" id="UP000001514"/>
    </source>
</evidence>
<dbReference type="OrthoDB" id="432544at2759"/>
<protein>
    <recommendedName>
        <fullName evidence="5">Probable 6-phosphogluconolactonase</fullName>
        <ecNumber evidence="5">3.1.1.31</ecNumber>
    </recommendedName>
</protein>
<dbReference type="SUPFAM" id="SSF100950">
    <property type="entry name" value="NagB/RpiA/CoA transferase-like"/>
    <property type="match status" value="1"/>
</dbReference>
<dbReference type="AlphaFoldDB" id="D8RQV7"/>
<dbReference type="Proteomes" id="UP000001514">
    <property type="component" value="Unassembled WGS sequence"/>
</dbReference>
<dbReference type="OMA" id="HTDQCAR"/>
<evidence type="ECO:0000256" key="4">
    <source>
        <dbReference type="ARBA" id="ARBA00022801"/>
    </source>
</evidence>
<feature type="region of interest" description="Disordered" evidence="6">
    <location>
        <begin position="1"/>
        <end position="25"/>
    </location>
</feature>
<comment type="similarity">
    <text evidence="3 5">Belongs to the glucosamine/galactosamine-6-phosphate isomerase family. 6-phosphogluconolactonase subfamily.</text>
</comment>
<evidence type="ECO:0000259" key="7">
    <source>
        <dbReference type="Pfam" id="PF01182"/>
    </source>
</evidence>
<keyword evidence="4" id="KW-0378">Hydrolase</keyword>
<dbReference type="FunFam" id="3.40.50.1360:FF:000005">
    <property type="entry name" value="6-phosphogluconolactonase"/>
    <property type="match status" value="1"/>
</dbReference>
<dbReference type="Gene3D" id="3.40.50.1360">
    <property type="match status" value="1"/>
</dbReference>
<dbReference type="InterPro" id="IPR037171">
    <property type="entry name" value="NagB/RpiA_transferase-like"/>
</dbReference>
<evidence type="ECO:0000256" key="6">
    <source>
        <dbReference type="SAM" id="MobiDB-lite"/>
    </source>
</evidence>
<name>D8RQV7_SELML</name>
<evidence type="ECO:0000256" key="3">
    <source>
        <dbReference type="ARBA" id="ARBA00010662"/>
    </source>
</evidence>
<dbReference type="NCBIfam" id="TIGR01198">
    <property type="entry name" value="pgl"/>
    <property type="match status" value="1"/>
</dbReference>
<dbReference type="GO" id="GO:0017057">
    <property type="term" value="F:6-phosphogluconolactonase activity"/>
    <property type="evidence" value="ECO:0000318"/>
    <property type="project" value="GO_Central"/>
</dbReference>
<dbReference type="KEGG" id="smo:SELMODRAFT_99225"/>
<dbReference type="GO" id="GO:0005829">
    <property type="term" value="C:cytosol"/>
    <property type="evidence" value="ECO:0000318"/>
    <property type="project" value="GO_Central"/>
</dbReference>
<dbReference type="PANTHER" id="PTHR11054">
    <property type="entry name" value="6-PHOSPHOGLUCONOLACTONASE"/>
    <property type="match status" value="1"/>
</dbReference>
<proteinExistence type="inferred from homology"/>
<feature type="compositionally biased region" description="Basic and acidic residues" evidence="6">
    <location>
        <begin position="1"/>
        <end position="17"/>
    </location>
</feature>
<dbReference type="PANTHER" id="PTHR11054:SF23">
    <property type="entry name" value="GLUCOSAMINE_GALACTOSAMINE-6-PHOSPHATE ISOMERASE DOMAIN-CONTAINING PROTEIN"/>
    <property type="match status" value="1"/>
</dbReference>
<dbReference type="EC" id="3.1.1.31" evidence="5"/>
<dbReference type="STRING" id="88036.D8RQV7"/>
<dbReference type="InterPro" id="IPR039104">
    <property type="entry name" value="6PGL"/>
</dbReference>
<dbReference type="InterPro" id="IPR005900">
    <property type="entry name" value="6-phosphogluconolactonase_DevB"/>
</dbReference>
<dbReference type="UniPathway" id="UPA00115"/>